<comment type="caution">
    <text evidence="2">The sequence shown here is derived from an EMBL/GenBank/DDBJ whole genome shotgun (WGS) entry which is preliminary data.</text>
</comment>
<feature type="region of interest" description="Disordered" evidence="1">
    <location>
        <begin position="118"/>
        <end position="170"/>
    </location>
</feature>
<reference evidence="2 3" key="1">
    <citation type="submission" date="2016-08" db="EMBL/GenBank/DDBJ databases">
        <authorList>
            <person name="Seilhamer J.J."/>
        </authorList>
    </citation>
    <scope>NUCLEOTIDE SEQUENCE [LARGE SCALE GENOMIC DNA]</scope>
    <source>
        <strain evidence="2 3">KH-21-114</strain>
    </source>
</reference>
<dbReference type="InterPro" id="IPR011344">
    <property type="entry name" value="ssDNA-bd"/>
</dbReference>
<dbReference type="GO" id="GO:0006260">
    <property type="term" value="P:DNA replication"/>
    <property type="evidence" value="ECO:0007669"/>
    <property type="project" value="InterPro"/>
</dbReference>
<name>A0A0P7CXR0_PSEPU</name>
<organism evidence="2 3">
    <name type="scientific">Pseudomonas putida</name>
    <name type="common">Arthrobacter siderocapsulatus</name>
    <dbReference type="NCBI Taxonomy" id="303"/>
    <lineage>
        <taxon>Bacteria</taxon>
        <taxon>Pseudomonadati</taxon>
        <taxon>Pseudomonadota</taxon>
        <taxon>Gammaproteobacteria</taxon>
        <taxon>Pseudomonadales</taxon>
        <taxon>Pseudomonadaceae</taxon>
        <taxon>Pseudomonas</taxon>
    </lineage>
</organism>
<dbReference type="NCBIfam" id="TIGR00621">
    <property type="entry name" value="ssb"/>
    <property type="match status" value="1"/>
</dbReference>
<dbReference type="RefSeq" id="WP_023628778.1">
    <property type="nucleotide sequence ID" value="NZ_CAKNBT010000061.1"/>
</dbReference>
<dbReference type="NCBIfam" id="NF006039">
    <property type="entry name" value="PRK08182.1"/>
    <property type="match status" value="1"/>
</dbReference>
<gene>
    <name evidence="2" type="ORF">BGP84_06315</name>
</gene>
<dbReference type="GO" id="GO:0003697">
    <property type="term" value="F:single-stranded DNA binding"/>
    <property type="evidence" value="ECO:0007669"/>
    <property type="project" value="InterPro"/>
</dbReference>
<dbReference type="InterPro" id="IPR012340">
    <property type="entry name" value="NA-bd_OB-fold"/>
</dbReference>
<dbReference type="Proteomes" id="UP000237230">
    <property type="component" value="Unassembled WGS sequence"/>
</dbReference>
<dbReference type="GeneID" id="93676543"/>
<keyword evidence="2" id="KW-0238">DNA-binding</keyword>
<dbReference type="OrthoDB" id="4427276at2"/>
<evidence type="ECO:0000313" key="2">
    <source>
        <dbReference type="EMBL" id="POG09361.1"/>
    </source>
</evidence>
<dbReference type="Pfam" id="PF00436">
    <property type="entry name" value="SSB"/>
    <property type="match status" value="1"/>
</dbReference>
<accession>A0A0P7CXR0</accession>
<protein>
    <submittedName>
        <fullName evidence="2">Single-stranded DNA-binding protein</fullName>
    </submittedName>
</protein>
<dbReference type="SUPFAM" id="SSF50249">
    <property type="entry name" value="Nucleic acid-binding proteins"/>
    <property type="match status" value="1"/>
</dbReference>
<dbReference type="CDD" id="cd04496">
    <property type="entry name" value="SSB_OBF"/>
    <property type="match status" value="1"/>
</dbReference>
<dbReference type="InterPro" id="IPR000424">
    <property type="entry name" value="Primosome_PriB/ssb"/>
</dbReference>
<evidence type="ECO:0000256" key="1">
    <source>
        <dbReference type="SAM" id="MobiDB-lite"/>
    </source>
</evidence>
<reference evidence="2 3" key="2">
    <citation type="submission" date="2018-03" db="EMBL/GenBank/DDBJ databases">
        <title>Draft genome of Pseudomonas putida strain KH-21-114.</title>
        <authorList>
            <person name="Yoshizawa S."/>
            <person name="Khan N.H."/>
            <person name="Nishimura M."/>
            <person name="Chiura H.X."/>
            <person name="Ogura Y."/>
            <person name="Hayashi T."/>
            <person name="Kogure K."/>
        </authorList>
    </citation>
    <scope>NUCLEOTIDE SEQUENCE [LARGE SCALE GENOMIC DNA]</scope>
    <source>
        <strain evidence="2 3">KH-21-114</strain>
    </source>
</reference>
<dbReference type="EMBL" id="MINH01000019">
    <property type="protein sequence ID" value="POG09361.1"/>
    <property type="molecule type" value="Genomic_DNA"/>
</dbReference>
<feature type="compositionally biased region" description="Polar residues" evidence="1">
    <location>
        <begin position="128"/>
        <end position="150"/>
    </location>
</feature>
<dbReference type="PIRSF" id="PIRSF002070">
    <property type="entry name" value="SSB"/>
    <property type="match status" value="1"/>
</dbReference>
<dbReference type="AlphaFoldDB" id="A0A0P7CXR0"/>
<sequence length="170" mass="18691">MGTPVVWEGNVGNAAEHRSFANGNKDPRHMLRLNVMFDNSIPDGQGGYKDRGGFWANVEWWHQDAERFAALFQKGMRVVVIGRAIMDSWTDKQSGQEVSALKVEASRIAILPHRIEHVSLSGGGGGQRPTNQPQGQARSQTSGGQAQNVPQPSPEDMRHYGEGFDDDIPL</sequence>
<dbReference type="PROSITE" id="PS50935">
    <property type="entry name" value="SSB"/>
    <property type="match status" value="1"/>
</dbReference>
<dbReference type="Gene3D" id="2.40.50.140">
    <property type="entry name" value="Nucleic acid-binding proteins"/>
    <property type="match status" value="1"/>
</dbReference>
<evidence type="ECO:0000313" key="3">
    <source>
        <dbReference type="Proteomes" id="UP000237230"/>
    </source>
</evidence>
<proteinExistence type="predicted"/>